<dbReference type="InterPro" id="IPR001697">
    <property type="entry name" value="Pyr_Knase"/>
</dbReference>
<dbReference type="Gene3D" id="2.40.33.10">
    <property type="entry name" value="PK beta-barrel domain-like"/>
    <property type="match status" value="1"/>
</dbReference>
<evidence type="ECO:0000259" key="17">
    <source>
        <dbReference type="Pfam" id="PF02887"/>
    </source>
</evidence>
<dbReference type="OrthoDB" id="498300at2759"/>
<evidence type="ECO:0000256" key="5">
    <source>
        <dbReference type="ARBA" id="ARBA00022679"/>
    </source>
</evidence>
<keyword evidence="8 14" id="KW-0418">Kinase</keyword>
<evidence type="ECO:0000256" key="8">
    <source>
        <dbReference type="ARBA" id="ARBA00022777"/>
    </source>
</evidence>
<dbReference type="InterPro" id="IPR036918">
    <property type="entry name" value="Pyrv_Knase_C_sf"/>
</dbReference>
<dbReference type="InterPro" id="IPR015806">
    <property type="entry name" value="Pyrv_Knase_insert_dom_sf"/>
</dbReference>
<dbReference type="AlphaFoldDB" id="C1E7Z0"/>
<dbReference type="GO" id="GO:0004743">
    <property type="term" value="F:pyruvate kinase activity"/>
    <property type="evidence" value="ECO:0007669"/>
    <property type="project" value="UniProtKB-EC"/>
</dbReference>
<keyword evidence="10 14" id="KW-0460">Magnesium</keyword>
<reference evidence="18 19" key="1">
    <citation type="journal article" date="2009" name="Science">
        <title>Green evolution and dynamic adaptations revealed by genomes of the marine picoeukaryotes Micromonas.</title>
        <authorList>
            <person name="Worden A.Z."/>
            <person name="Lee J.H."/>
            <person name="Mock T."/>
            <person name="Rouze P."/>
            <person name="Simmons M.P."/>
            <person name="Aerts A.L."/>
            <person name="Allen A.E."/>
            <person name="Cuvelier M.L."/>
            <person name="Derelle E."/>
            <person name="Everett M.V."/>
            <person name="Foulon E."/>
            <person name="Grimwood J."/>
            <person name="Gundlach H."/>
            <person name="Henrissat B."/>
            <person name="Napoli C."/>
            <person name="McDonald S.M."/>
            <person name="Parker M.S."/>
            <person name="Rombauts S."/>
            <person name="Salamov A."/>
            <person name="Von Dassow P."/>
            <person name="Badger J.H."/>
            <person name="Coutinho P.M."/>
            <person name="Demir E."/>
            <person name="Dubchak I."/>
            <person name="Gentemann C."/>
            <person name="Eikrem W."/>
            <person name="Gready J.E."/>
            <person name="John U."/>
            <person name="Lanier W."/>
            <person name="Lindquist E.A."/>
            <person name="Lucas S."/>
            <person name="Mayer K.F."/>
            <person name="Moreau H."/>
            <person name="Not F."/>
            <person name="Otillar R."/>
            <person name="Panaud O."/>
            <person name="Pangilinan J."/>
            <person name="Paulsen I."/>
            <person name="Piegu B."/>
            <person name="Poliakov A."/>
            <person name="Robbens S."/>
            <person name="Schmutz J."/>
            <person name="Toulza E."/>
            <person name="Wyss T."/>
            <person name="Zelensky A."/>
            <person name="Zhou K."/>
            <person name="Armbrust E.V."/>
            <person name="Bhattacharya D."/>
            <person name="Goodenough U.W."/>
            <person name="Van de Peer Y."/>
            <person name="Grigoriev I.V."/>
        </authorList>
    </citation>
    <scope>NUCLEOTIDE SEQUENCE [LARGE SCALE GENOMIC DNA]</scope>
    <source>
        <strain evidence="19">RCC299 / NOUM17</strain>
    </source>
</reference>
<keyword evidence="11 14" id="KW-0324">Glycolysis</keyword>
<evidence type="ECO:0000256" key="12">
    <source>
        <dbReference type="ARBA" id="ARBA00023317"/>
    </source>
</evidence>
<evidence type="ECO:0000256" key="13">
    <source>
        <dbReference type="ARBA" id="ARBA00048152"/>
    </source>
</evidence>
<organism evidence="18 19">
    <name type="scientific">Micromonas commoda (strain RCC299 / NOUM17 / CCMP2709)</name>
    <name type="common">Picoplanktonic green alga</name>
    <dbReference type="NCBI Taxonomy" id="296587"/>
    <lineage>
        <taxon>Eukaryota</taxon>
        <taxon>Viridiplantae</taxon>
        <taxon>Chlorophyta</taxon>
        <taxon>Mamiellophyceae</taxon>
        <taxon>Mamiellales</taxon>
        <taxon>Mamiellaceae</taxon>
        <taxon>Micromonas</taxon>
    </lineage>
</organism>
<dbReference type="eggNOG" id="KOG2323">
    <property type="taxonomic scope" value="Eukaryota"/>
</dbReference>
<dbReference type="RefSeq" id="XP_002503161.1">
    <property type="nucleotide sequence ID" value="XM_002503115.1"/>
</dbReference>
<dbReference type="EMBL" id="CP001327">
    <property type="protein sequence ID" value="ACO64419.1"/>
    <property type="molecule type" value="Genomic_DNA"/>
</dbReference>
<sequence length="734" mass="79482">MTQSKVKLQERGSEMGMLSGTNGLRKGMAKEANLAEIILEQAARPKINYDKCKVIVTIGGPLTETVDQLAEMLEAGMTVARFDFTSGSRTLEQHLQTLENLRAAQKRTRCLCAIYCALGGNIFAVSRNDPEKEFNFTKGQTVKLLHGKPVCDDSDVLHLDSSIGELDFAETFSPGDVVFVHPFLRAGELTAELEVTSISEREIVCVCRNDVEVPSTVKRLAVNFSGAKNAPPFNACDEVIVNNFAVPANVDFISVGAVRDGGMLGLLKQHARNSGLPSVRIIAQIDNLHALRDLPGILRQADVVLLARGELGAVVASEKMFAVQKHVLKMCEKVGRPCIVTRLMDSMIFAPRPTRAEATDVANIVLDGADGLLLGLETLDGNFPLACLETVLSIAREADSVYDYEARYRRQMVQMNVKLAKATDSLPWGVAPLVKDDPDLAKIKPNARRNSLTIRLEQFEVDVNLKKEALAAAAVQTAYQIEAKLIVVFSHTGETTRLVAKYHPQCPVLSLSIPTVHGGTVQWRVEGDVEARQQLVYRGVVPALSGGSGPTLDDETAPVVHQFGATRTDVEALTKAQELGLIMPGDLAVFCQLIAGLSTVKVVEFAGMRKPKSRTFSPEISRSSSPGVPRMASDDSLDTKDAMKEIQARFGRIGTTGNFEELKQTDEANKSKPGLVQRNGGRGAAKPPRSSNSSASLPRVDSGVSTDSPDSTHHEGRTGVARPKKTKSAHFIPF</sequence>
<feature type="compositionally biased region" description="Basic and acidic residues" evidence="15">
    <location>
        <begin position="660"/>
        <end position="670"/>
    </location>
</feature>
<dbReference type="Pfam" id="PF02887">
    <property type="entry name" value="PK_C"/>
    <property type="match status" value="1"/>
</dbReference>
<comment type="pathway">
    <text evidence="2 14">Carbohydrate degradation; glycolysis; pyruvate from D-glyceraldehyde 3-phosphate: step 5/5.</text>
</comment>
<keyword evidence="7" id="KW-0547">Nucleotide-binding</keyword>
<keyword evidence="6" id="KW-0479">Metal-binding</keyword>
<evidence type="ECO:0000256" key="15">
    <source>
        <dbReference type="SAM" id="MobiDB-lite"/>
    </source>
</evidence>
<dbReference type="GeneID" id="8244093"/>
<dbReference type="OMA" id="GMAKEAN"/>
<name>C1E7Z0_MICCC</name>
<dbReference type="GO" id="GO:0000287">
    <property type="term" value="F:magnesium ion binding"/>
    <property type="evidence" value="ECO:0007669"/>
    <property type="project" value="InterPro"/>
</dbReference>
<evidence type="ECO:0000256" key="3">
    <source>
        <dbReference type="ARBA" id="ARBA00008663"/>
    </source>
</evidence>
<evidence type="ECO:0000313" key="18">
    <source>
        <dbReference type="EMBL" id="ACO64419.1"/>
    </source>
</evidence>
<accession>C1E7Z0</accession>
<dbReference type="EC" id="2.7.1.40" evidence="4 14"/>
<dbReference type="GO" id="GO:0016301">
    <property type="term" value="F:kinase activity"/>
    <property type="evidence" value="ECO:0007669"/>
    <property type="project" value="UniProtKB-KW"/>
</dbReference>
<evidence type="ECO:0000256" key="4">
    <source>
        <dbReference type="ARBA" id="ARBA00012142"/>
    </source>
</evidence>
<protein>
    <recommendedName>
        <fullName evidence="4 14">Pyruvate kinase</fullName>
        <ecNumber evidence="4 14">2.7.1.40</ecNumber>
    </recommendedName>
</protein>
<comment type="cofactor">
    <cofactor evidence="1">
        <name>K(+)</name>
        <dbReference type="ChEBI" id="CHEBI:29103"/>
    </cofactor>
</comment>
<dbReference type="KEGG" id="mis:MICPUN_59187"/>
<evidence type="ECO:0000256" key="2">
    <source>
        <dbReference type="ARBA" id="ARBA00004997"/>
    </source>
</evidence>
<feature type="domain" description="Pyruvate kinase C-terminal" evidence="17">
    <location>
        <begin position="468"/>
        <end position="592"/>
    </location>
</feature>
<dbReference type="InterPro" id="IPR015793">
    <property type="entry name" value="Pyrv_Knase_brl"/>
</dbReference>
<keyword evidence="5 14" id="KW-0808">Transferase</keyword>
<dbReference type="InterPro" id="IPR015813">
    <property type="entry name" value="Pyrv/PenolPyrv_kinase-like_dom"/>
</dbReference>
<proteinExistence type="inferred from homology"/>
<feature type="region of interest" description="Disordered" evidence="15">
    <location>
        <begin position="611"/>
        <end position="638"/>
    </location>
</feature>
<evidence type="ECO:0000256" key="10">
    <source>
        <dbReference type="ARBA" id="ARBA00022842"/>
    </source>
</evidence>
<feature type="compositionally biased region" description="Polar residues" evidence="15">
    <location>
        <begin position="614"/>
        <end position="626"/>
    </location>
</feature>
<evidence type="ECO:0000256" key="6">
    <source>
        <dbReference type="ARBA" id="ARBA00022723"/>
    </source>
</evidence>
<dbReference type="PANTHER" id="PTHR11817">
    <property type="entry name" value="PYRUVATE KINASE"/>
    <property type="match status" value="1"/>
</dbReference>
<evidence type="ECO:0000256" key="14">
    <source>
        <dbReference type="RuleBase" id="RU000504"/>
    </source>
</evidence>
<keyword evidence="19" id="KW-1185">Reference proteome</keyword>
<comment type="similarity">
    <text evidence="3 14">Belongs to the pyruvate kinase family.</text>
</comment>
<dbReference type="GO" id="GO:0005524">
    <property type="term" value="F:ATP binding"/>
    <property type="evidence" value="ECO:0007669"/>
    <property type="project" value="UniProtKB-KW"/>
</dbReference>
<evidence type="ECO:0000256" key="11">
    <source>
        <dbReference type="ARBA" id="ARBA00023152"/>
    </source>
</evidence>
<dbReference type="InterPro" id="IPR040442">
    <property type="entry name" value="Pyrv_kinase-like_dom_sf"/>
</dbReference>
<dbReference type="GO" id="GO:0030955">
    <property type="term" value="F:potassium ion binding"/>
    <property type="evidence" value="ECO:0007669"/>
    <property type="project" value="InterPro"/>
</dbReference>
<dbReference type="UniPathway" id="UPA00109">
    <property type="reaction ID" value="UER00188"/>
</dbReference>
<keyword evidence="12" id="KW-0670">Pyruvate</keyword>
<evidence type="ECO:0000256" key="1">
    <source>
        <dbReference type="ARBA" id="ARBA00001958"/>
    </source>
</evidence>
<dbReference type="InterPro" id="IPR015795">
    <property type="entry name" value="Pyrv_Knase_C"/>
</dbReference>
<dbReference type="SUPFAM" id="SSF51621">
    <property type="entry name" value="Phosphoenolpyruvate/pyruvate domain"/>
    <property type="match status" value="1"/>
</dbReference>
<dbReference type="InParanoid" id="C1E7Z0"/>
<dbReference type="Gene3D" id="3.40.1380.20">
    <property type="entry name" value="Pyruvate kinase, C-terminal domain"/>
    <property type="match status" value="1"/>
</dbReference>
<feature type="domain" description="Pyruvate kinase barrel" evidence="16">
    <location>
        <begin position="51"/>
        <end position="386"/>
    </location>
</feature>
<dbReference type="Pfam" id="PF00224">
    <property type="entry name" value="PK"/>
    <property type="match status" value="1"/>
</dbReference>
<dbReference type="Proteomes" id="UP000002009">
    <property type="component" value="Chromosome 6"/>
</dbReference>
<evidence type="ECO:0000313" key="19">
    <source>
        <dbReference type="Proteomes" id="UP000002009"/>
    </source>
</evidence>
<gene>
    <name evidence="18" type="ORF">MICPUN_59187</name>
</gene>
<dbReference type="Gene3D" id="3.20.20.60">
    <property type="entry name" value="Phosphoenolpyruvate-binding domains"/>
    <property type="match status" value="1"/>
</dbReference>
<evidence type="ECO:0000256" key="9">
    <source>
        <dbReference type="ARBA" id="ARBA00022840"/>
    </source>
</evidence>
<feature type="region of interest" description="Disordered" evidence="15">
    <location>
        <begin position="655"/>
        <end position="734"/>
    </location>
</feature>
<dbReference type="SUPFAM" id="SSF52935">
    <property type="entry name" value="PK C-terminal domain-like"/>
    <property type="match status" value="1"/>
</dbReference>
<evidence type="ECO:0000256" key="7">
    <source>
        <dbReference type="ARBA" id="ARBA00022741"/>
    </source>
</evidence>
<keyword evidence="9" id="KW-0067">ATP-binding</keyword>
<dbReference type="PRINTS" id="PR01050">
    <property type="entry name" value="PYRUVTKNASE"/>
</dbReference>
<dbReference type="STRING" id="296587.C1E7Z0"/>
<comment type="catalytic activity">
    <reaction evidence="13 14">
        <text>pyruvate + ATP = phosphoenolpyruvate + ADP + H(+)</text>
        <dbReference type="Rhea" id="RHEA:18157"/>
        <dbReference type="ChEBI" id="CHEBI:15361"/>
        <dbReference type="ChEBI" id="CHEBI:15378"/>
        <dbReference type="ChEBI" id="CHEBI:30616"/>
        <dbReference type="ChEBI" id="CHEBI:58702"/>
        <dbReference type="ChEBI" id="CHEBI:456216"/>
        <dbReference type="EC" id="2.7.1.40"/>
    </reaction>
</comment>
<evidence type="ECO:0000259" key="16">
    <source>
        <dbReference type="Pfam" id="PF00224"/>
    </source>
</evidence>